<reference evidence="1" key="1">
    <citation type="submission" date="2015-10" db="EMBL/GenBank/DDBJ databases">
        <authorList>
            <person name="Regsiter A."/>
            <person name="william w."/>
        </authorList>
    </citation>
    <scope>NUCLEOTIDE SEQUENCE</scope>
    <source>
        <strain evidence="1">Montdore</strain>
    </source>
</reference>
<gene>
    <name evidence="1" type="ORF">GSTUAT00006490001</name>
</gene>
<dbReference type="Proteomes" id="UP001412239">
    <property type="component" value="Unassembled WGS sequence"/>
</dbReference>
<sequence length="70" mass="7501">MGGLVSCIRSVFRAIGNTCMAIVNGIAGILKAIINGVANVFDIIISCLTCRRTGGAGRRRWVRSRRTHVA</sequence>
<protein>
    <submittedName>
        <fullName evidence="1">Uncharacterized protein</fullName>
    </submittedName>
</protein>
<evidence type="ECO:0000313" key="1">
    <source>
        <dbReference type="EMBL" id="CUS09458.1"/>
    </source>
</evidence>
<name>A0A292PS50_9PEZI</name>
<evidence type="ECO:0000313" key="2">
    <source>
        <dbReference type="Proteomes" id="UP001412239"/>
    </source>
</evidence>
<accession>A0A292PS50</accession>
<dbReference type="EMBL" id="LN891082">
    <property type="protein sequence ID" value="CUS09458.1"/>
    <property type="molecule type" value="Genomic_DNA"/>
</dbReference>
<keyword evidence="2" id="KW-1185">Reference proteome</keyword>
<proteinExistence type="predicted"/>
<organism evidence="1 2">
    <name type="scientific">Tuber aestivum</name>
    <name type="common">summer truffle</name>
    <dbReference type="NCBI Taxonomy" id="59557"/>
    <lineage>
        <taxon>Eukaryota</taxon>
        <taxon>Fungi</taxon>
        <taxon>Dikarya</taxon>
        <taxon>Ascomycota</taxon>
        <taxon>Pezizomycotina</taxon>
        <taxon>Pezizomycetes</taxon>
        <taxon>Pezizales</taxon>
        <taxon>Tuberaceae</taxon>
        <taxon>Tuber</taxon>
    </lineage>
</organism>
<dbReference type="AlphaFoldDB" id="A0A292PS50"/>